<keyword evidence="9" id="KW-1185">Reference proteome</keyword>
<name>A0A319A091_9EURO</name>
<dbReference type="PROSITE" id="PS50053">
    <property type="entry name" value="UBIQUITIN_2"/>
    <property type="match status" value="1"/>
</dbReference>
<dbReference type="Gene3D" id="3.10.20.90">
    <property type="entry name" value="Phosphatidylinositol 3-kinase Catalytic Subunit, Chain A, domain 1"/>
    <property type="match status" value="1"/>
</dbReference>
<feature type="compositionally biased region" description="Low complexity" evidence="6">
    <location>
        <begin position="204"/>
        <end position="225"/>
    </location>
</feature>
<feature type="region of interest" description="Disordered" evidence="6">
    <location>
        <begin position="177"/>
        <end position="228"/>
    </location>
</feature>
<protein>
    <recommendedName>
        <fullName evidence="7">Ubiquitin-like domain-containing protein</fullName>
    </recommendedName>
</protein>
<dbReference type="InterPro" id="IPR029071">
    <property type="entry name" value="Ubiquitin-like_domsf"/>
</dbReference>
<evidence type="ECO:0000256" key="2">
    <source>
        <dbReference type="ARBA" id="ARBA00022692"/>
    </source>
</evidence>
<evidence type="ECO:0000313" key="9">
    <source>
        <dbReference type="Proteomes" id="UP000248349"/>
    </source>
</evidence>
<dbReference type="FunFam" id="3.10.20.90:FF:000046">
    <property type="entry name" value="Homocysteine-responsive endoplasmic reticulum-resident ubiquitin-like domain member 2 protein"/>
    <property type="match status" value="1"/>
</dbReference>
<feature type="region of interest" description="Disordered" evidence="6">
    <location>
        <begin position="108"/>
        <end position="147"/>
    </location>
</feature>
<feature type="compositionally biased region" description="Polar residues" evidence="6">
    <location>
        <begin position="113"/>
        <end position="134"/>
    </location>
</feature>
<evidence type="ECO:0000256" key="4">
    <source>
        <dbReference type="ARBA" id="ARBA00023136"/>
    </source>
</evidence>
<evidence type="ECO:0000256" key="5">
    <source>
        <dbReference type="ARBA" id="ARBA00023230"/>
    </source>
</evidence>
<dbReference type="AlphaFoldDB" id="A0A319A091"/>
<organism evidence="8 9">
    <name type="scientific">Aspergillus saccharolyticus JOP 1030-1</name>
    <dbReference type="NCBI Taxonomy" id="1450539"/>
    <lineage>
        <taxon>Eukaryota</taxon>
        <taxon>Fungi</taxon>
        <taxon>Dikarya</taxon>
        <taxon>Ascomycota</taxon>
        <taxon>Pezizomycotina</taxon>
        <taxon>Eurotiomycetes</taxon>
        <taxon>Eurotiomycetidae</taxon>
        <taxon>Eurotiales</taxon>
        <taxon>Aspergillaceae</taxon>
        <taxon>Aspergillus</taxon>
        <taxon>Aspergillus subgen. Circumdati</taxon>
    </lineage>
</organism>
<keyword evidence="2" id="KW-0812">Transmembrane</keyword>
<dbReference type="Pfam" id="PF00240">
    <property type="entry name" value="ubiquitin"/>
    <property type="match status" value="1"/>
</dbReference>
<dbReference type="EMBL" id="KZ821230">
    <property type="protein sequence ID" value="PYH45718.1"/>
    <property type="molecule type" value="Genomic_DNA"/>
</dbReference>
<keyword evidence="5" id="KW-0834">Unfolded protein response</keyword>
<evidence type="ECO:0000313" key="8">
    <source>
        <dbReference type="EMBL" id="PYH45718.1"/>
    </source>
</evidence>
<feature type="region of interest" description="Disordered" evidence="6">
    <location>
        <begin position="575"/>
        <end position="624"/>
    </location>
</feature>
<evidence type="ECO:0000256" key="1">
    <source>
        <dbReference type="ARBA" id="ARBA00004370"/>
    </source>
</evidence>
<dbReference type="SUPFAM" id="SSF54236">
    <property type="entry name" value="Ubiquitin-like"/>
    <property type="match status" value="1"/>
</dbReference>
<dbReference type="PANTHER" id="PTHR12943:SF27">
    <property type="entry name" value="HOMOCYSTEINE-INDUCED ENDOPLASMIC RETICULUM PROTEIN, ISOFORM A"/>
    <property type="match status" value="1"/>
</dbReference>
<dbReference type="OrthoDB" id="21589at2759"/>
<dbReference type="RefSeq" id="XP_025431700.1">
    <property type="nucleotide sequence ID" value="XM_025577366.1"/>
</dbReference>
<feature type="compositionally biased region" description="Low complexity" evidence="6">
    <location>
        <begin position="593"/>
        <end position="605"/>
    </location>
</feature>
<dbReference type="InterPro" id="IPR000626">
    <property type="entry name" value="Ubiquitin-like_dom"/>
</dbReference>
<dbReference type="GO" id="GO:0016020">
    <property type="term" value="C:membrane"/>
    <property type="evidence" value="ECO:0007669"/>
    <property type="project" value="UniProtKB-SubCell"/>
</dbReference>
<dbReference type="PANTHER" id="PTHR12943">
    <property type="entry name" value="HOMOCYSTEINE-RESPONSIVE ENDOPLASMIC RETICULUM-RESIDENT UNIQUITIN-LIKE DOMAIN HERPUD PROTEIN FAMILY MEMBER"/>
    <property type="match status" value="1"/>
</dbReference>
<dbReference type="GO" id="GO:0030968">
    <property type="term" value="P:endoplasmic reticulum unfolded protein response"/>
    <property type="evidence" value="ECO:0007669"/>
    <property type="project" value="TreeGrafter"/>
</dbReference>
<dbReference type="Proteomes" id="UP000248349">
    <property type="component" value="Unassembled WGS sequence"/>
</dbReference>
<feature type="region of interest" description="Disordered" evidence="6">
    <location>
        <begin position="508"/>
        <end position="536"/>
    </location>
</feature>
<dbReference type="GeneID" id="37078595"/>
<sequence>MASTADLPTASADSPESFILHVLCPSLPPPNRYTIQDVDPSSTVAALKDRVTHAIPSQPSPQSQRLIYRGRPLTNDAAVLKDVLEPPNATEYYIHLVLPPSSEPPASCFVDSPASQSAQPTSEMFPRTTTTVPHRSSHPPDDPWESFSAADTVRASAEVAEIGLALRRNIDSLRRELETRDRGRSSGGTTGFSSSLDPGLLNAQQRPSRPDQSSSGPSSHPGVSRTISSETPAALNGLPVADLLAHATMTEETRLSLQILTRQVELAEAQLNSGIAPPMDHIIRMRSHLFAILDDQCLNPLAERDGSVAGLLARVLNIYMRADQLHQSEALLLQSQTAAGGAISAASASGPAAYYMLNSPSGYQGLLVSPQGTDVLQATLSSLRAMRSPDRTPNPGGNPAPVPNLRPNANAAVMENVVRQAVLNQRGLDNHADPNGQLGFARIMRRLWQFVRLYFFCYMFTEPGTWARVLFVTLAVLFVLSSETGVDQRLYQLFVAPVQRHLEGLVHLTPTEPPAPAQGQSGQRGPGPATGNPRAGLAGEMRFQLRRVERSVALFLASLVPGVGERQVAVRNAAEAAQRAREEEERRQREEAQQQQQQQQQQQENNGDAAESGPHSTIPREAEN</sequence>
<evidence type="ECO:0000256" key="3">
    <source>
        <dbReference type="ARBA" id="ARBA00022989"/>
    </source>
</evidence>
<proteinExistence type="predicted"/>
<feature type="domain" description="Ubiquitin-like" evidence="7">
    <location>
        <begin position="20"/>
        <end position="79"/>
    </location>
</feature>
<evidence type="ECO:0000256" key="6">
    <source>
        <dbReference type="SAM" id="MobiDB-lite"/>
    </source>
</evidence>
<dbReference type="STRING" id="1450539.A0A319A091"/>
<keyword evidence="3" id="KW-1133">Transmembrane helix</keyword>
<evidence type="ECO:0000259" key="7">
    <source>
        <dbReference type="PROSITE" id="PS50053"/>
    </source>
</evidence>
<reference evidence="8 9" key="1">
    <citation type="submission" date="2016-12" db="EMBL/GenBank/DDBJ databases">
        <title>The genomes of Aspergillus section Nigri reveals drivers in fungal speciation.</title>
        <authorList>
            <consortium name="DOE Joint Genome Institute"/>
            <person name="Vesth T.C."/>
            <person name="Nybo J."/>
            <person name="Theobald S."/>
            <person name="Brandl J."/>
            <person name="Frisvad J.C."/>
            <person name="Nielsen K.F."/>
            <person name="Lyhne E.K."/>
            <person name="Kogle M.E."/>
            <person name="Kuo A."/>
            <person name="Riley R."/>
            <person name="Clum A."/>
            <person name="Nolan M."/>
            <person name="Lipzen A."/>
            <person name="Salamov A."/>
            <person name="Henrissat B."/>
            <person name="Wiebenga A."/>
            <person name="De Vries R.P."/>
            <person name="Grigoriev I.V."/>
            <person name="Mortensen U.H."/>
            <person name="Andersen M.R."/>
            <person name="Baker S.E."/>
        </authorList>
    </citation>
    <scope>NUCLEOTIDE SEQUENCE [LARGE SCALE GENOMIC DNA]</scope>
    <source>
        <strain evidence="8 9">JOP 1030-1</strain>
    </source>
</reference>
<comment type="subcellular location">
    <subcellularLocation>
        <location evidence="1">Membrane</location>
    </subcellularLocation>
</comment>
<dbReference type="InterPro" id="IPR039751">
    <property type="entry name" value="HERPUD1/2"/>
</dbReference>
<keyword evidence="4" id="KW-0472">Membrane</keyword>
<feature type="compositionally biased region" description="Basic and acidic residues" evidence="6">
    <location>
        <begin position="578"/>
        <end position="592"/>
    </location>
</feature>
<accession>A0A319A091</accession>
<gene>
    <name evidence="8" type="ORF">BP01DRAFT_382338</name>
</gene>